<comment type="similarity">
    <text evidence="2">Belongs to the methyl-accepting chemotaxis (MCP) protein family.</text>
</comment>
<dbReference type="GO" id="GO:0016020">
    <property type="term" value="C:membrane"/>
    <property type="evidence" value="ECO:0007669"/>
    <property type="project" value="InterPro"/>
</dbReference>
<evidence type="ECO:0000259" key="4">
    <source>
        <dbReference type="PROSITE" id="PS50111"/>
    </source>
</evidence>
<dbReference type="OrthoDB" id="9816519at2"/>
<dbReference type="GO" id="GO:0004888">
    <property type="term" value="F:transmembrane signaling receptor activity"/>
    <property type="evidence" value="ECO:0007669"/>
    <property type="project" value="InterPro"/>
</dbReference>
<dbReference type="Pfam" id="PF13682">
    <property type="entry name" value="CZB"/>
    <property type="match status" value="1"/>
</dbReference>
<dbReference type="PANTHER" id="PTHR32089:SF112">
    <property type="entry name" value="LYSOZYME-LIKE PROTEIN-RELATED"/>
    <property type="match status" value="1"/>
</dbReference>
<dbReference type="Proteomes" id="UP000000370">
    <property type="component" value="Chromosome"/>
</dbReference>
<dbReference type="InterPro" id="IPR004089">
    <property type="entry name" value="MCPsignal_dom"/>
</dbReference>
<keyword evidence="1 3" id="KW-0807">Transducer</keyword>
<name>A9KRD4_LACP7</name>
<evidence type="ECO:0000256" key="1">
    <source>
        <dbReference type="ARBA" id="ARBA00023224"/>
    </source>
</evidence>
<dbReference type="PRINTS" id="PR00260">
    <property type="entry name" value="CHEMTRNSDUCR"/>
</dbReference>
<dbReference type="EMBL" id="CP000885">
    <property type="protein sequence ID" value="ABX42008.1"/>
    <property type="molecule type" value="Genomic_DNA"/>
</dbReference>
<evidence type="ECO:0000256" key="2">
    <source>
        <dbReference type="ARBA" id="ARBA00029447"/>
    </source>
</evidence>
<accession>A9KRD4</accession>
<dbReference type="AlphaFoldDB" id="A9KRD4"/>
<dbReference type="Gene3D" id="1.10.287.950">
    <property type="entry name" value="Methyl-accepting chemotaxis protein"/>
    <property type="match status" value="1"/>
</dbReference>
<evidence type="ECO:0000313" key="6">
    <source>
        <dbReference type="Proteomes" id="UP000000370"/>
    </source>
</evidence>
<dbReference type="InterPro" id="IPR025991">
    <property type="entry name" value="Chemoreceptor_zinc-bind_dom"/>
</dbReference>
<proteinExistence type="inferred from homology"/>
<dbReference type="SMART" id="SM00283">
    <property type="entry name" value="MA"/>
    <property type="match status" value="1"/>
</dbReference>
<dbReference type="RefSeq" id="WP_012199662.1">
    <property type="nucleotide sequence ID" value="NC_010001.1"/>
</dbReference>
<reference evidence="6" key="1">
    <citation type="submission" date="2007-11" db="EMBL/GenBank/DDBJ databases">
        <title>Complete genome sequence of Clostridium phytofermentans ISDg.</title>
        <authorList>
            <person name="Leschine S.B."/>
            <person name="Warnick T.A."/>
            <person name="Blanchard J.L."/>
            <person name="Schnell D.J."/>
            <person name="Petit E.L."/>
            <person name="LaTouf W.G."/>
            <person name="Copeland A."/>
            <person name="Lucas S."/>
            <person name="Lapidus A."/>
            <person name="Barry K."/>
            <person name="Glavina del Rio T."/>
            <person name="Dalin E."/>
            <person name="Tice H."/>
            <person name="Pitluck S."/>
            <person name="Kiss H."/>
            <person name="Brettin T."/>
            <person name="Bruce D."/>
            <person name="Detter J.C."/>
            <person name="Han C."/>
            <person name="Kuske C."/>
            <person name="Schmutz J."/>
            <person name="Larimer F."/>
            <person name="Land M."/>
            <person name="Hauser L."/>
            <person name="Kyrpides N."/>
            <person name="Kim E.A."/>
            <person name="Richardson P."/>
        </authorList>
    </citation>
    <scope>NUCLEOTIDE SEQUENCE [LARGE SCALE GENOMIC DNA]</scope>
    <source>
        <strain evidence="6">ATCC 700394 / DSM 18823 / ISDg</strain>
    </source>
</reference>
<feature type="domain" description="Methyl-accepting transducer" evidence="4">
    <location>
        <begin position="92"/>
        <end position="303"/>
    </location>
</feature>
<dbReference type="Gene3D" id="1.20.120.30">
    <property type="entry name" value="Aspartate receptor, ligand-binding domain"/>
    <property type="match status" value="1"/>
</dbReference>
<dbReference type="PROSITE" id="PS50111">
    <property type="entry name" value="CHEMOTAXIS_TRANSDUC_2"/>
    <property type="match status" value="1"/>
</dbReference>
<dbReference type="eggNOG" id="COG0840">
    <property type="taxonomic scope" value="Bacteria"/>
</dbReference>
<dbReference type="InterPro" id="IPR004090">
    <property type="entry name" value="Chemotax_Me-accpt_rcpt"/>
</dbReference>
<protein>
    <submittedName>
        <fullName evidence="5">Methyl-accepting chemotaxis sensory transducer</fullName>
    </submittedName>
</protein>
<dbReference type="GO" id="GO:0006935">
    <property type="term" value="P:chemotaxis"/>
    <property type="evidence" value="ECO:0007669"/>
    <property type="project" value="InterPro"/>
</dbReference>
<evidence type="ECO:0000313" key="5">
    <source>
        <dbReference type="EMBL" id="ABX42008.1"/>
    </source>
</evidence>
<organism evidence="5 6">
    <name type="scientific">Lachnoclostridium phytofermentans (strain ATCC 700394 / DSM 18823 / ISDg)</name>
    <name type="common">Clostridium phytofermentans</name>
    <dbReference type="NCBI Taxonomy" id="357809"/>
    <lineage>
        <taxon>Bacteria</taxon>
        <taxon>Bacillati</taxon>
        <taxon>Bacillota</taxon>
        <taxon>Clostridia</taxon>
        <taxon>Lachnospirales</taxon>
        <taxon>Lachnospiraceae</taxon>
    </lineage>
</organism>
<gene>
    <name evidence="5" type="ordered locus">Cphy_1636</name>
</gene>
<dbReference type="PANTHER" id="PTHR32089">
    <property type="entry name" value="METHYL-ACCEPTING CHEMOTAXIS PROTEIN MCPB"/>
    <property type="match status" value="1"/>
</dbReference>
<keyword evidence="6" id="KW-1185">Reference proteome</keyword>
<dbReference type="HOGENOM" id="CLU_000445_21_1_9"/>
<dbReference type="KEGG" id="cpy:Cphy_1636"/>
<evidence type="ECO:0000256" key="3">
    <source>
        <dbReference type="PROSITE-ProRule" id="PRU00284"/>
    </source>
</evidence>
<dbReference type="Pfam" id="PF00015">
    <property type="entry name" value="MCPsignal"/>
    <property type="match status" value="1"/>
</dbReference>
<sequence>MSSNLFHSKKSTNTVVSDRAKLLEEISKVSNGEINTIEEDGFLDVELIQQINAMIYNLKSSGNNDVMRMNDLVEEATNNSVMKEMLETVLGQSNSIDGLKISSKELGDSISNISNAVENIKQFVDEAVVTSVDSAQNMTKSIEVVSQSTEEIRNINDMVHSFQSKTLKIHEIIDLVKKVAQQSNLLALNASIEAARAGEAGKGFAVVAGEVKVLSESTTESAADIMRYVKELQANTEELVETIHKTTQKLEDGNQIVERSVNSIQSLNTQMNTINDEIGSIYNFIQNQEVTANEFVTSIDTLSDSYDEMQNQCNNGGKYLFDIVRGTDKIRGNLVRNAMGFTTKEFLHVFEVDHMVFTWRLYNAINKYETLQMDVVNNHKDCKLGKWCNSIKDEKVLNHPSFLQMKKYHEELHAVAVRCLKEIENQNRVQAIKYYEEASATLQKLLQEIEKIKEIV</sequence>
<dbReference type="STRING" id="357809.Cphy_1636"/>
<dbReference type="GO" id="GO:0007165">
    <property type="term" value="P:signal transduction"/>
    <property type="evidence" value="ECO:0007669"/>
    <property type="project" value="UniProtKB-KW"/>
</dbReference>
<dbReference type="SUPFAM" id="SSF58104">
    <property type="entry name" value="Methyl-accepting chemotaxis protein (MCP) signaling domain"/>
    <property type="match status" value="1"/>
</dbReference>